<keyword evidence="3" id="KW-1185">Reference proteome</keyword>
<dbReference type="PANTHER" id="PTHR11926:SF1534">
    <property type="entry name" value="GLYCOSYLTRANSFERASE"/>
    <property type="match status" value="1"/>
</dbReference>
<protein>
    <recommendedName>
        <fullName evidence="4">UDP-glycosyltransferases domain-containing protein</fullName>
    </recommendedName>
</protein>
<evidence type="ECO:0000313" key="3">
    <source>
        <dbReference type="Proteomes" id="UP000479710"/>
    </source>
</evidence>
<sequence>MADAANLQHTNNGLRQAPPTHFLVVAYGIQSHINPAQDLAHRLACIDTSVMCTLSTHAAAHRRMFPSLASPDEETTDGIISYAPFSDGFDDRSKLSMLSDEERARSRCASFESISSVISRLAAHGRPVTCIVCTMAMPPVLDVAQKHGIPLAVFWNQPATVLAAYYHYFHGYKEIFASHASDPSYEVILPRMQPLCIHSLPSFLVDTTNSKLSSMVIEGFQELFEFMDREKPKVLVNTLNGLEAATLTALQPYLQEC</sequence>
<dbReference type="GO" id="GO:0080043">
    <property type="term" value="F:quercetin 3-O-glucosyltransferase activity"/>
    <property type="evidence" value="ECO:0007669"/>
    <property type="project" value="TreeGrafter"/>
</dbReference>
<accession>A0A6G1DFM9</accession>
<dbReference type="GO" id="GO:0080044">
    <property type="term" value="F:quercetin 7-O-glucosyltransferase activity"/>
    <property type="evidence" value="ECO:0007669"/>
    <property type="project" value="TreeGrafter"/>
</dbReference>
<dbReference type="Proteomes" id="UP000479710">
    <property type="component" value="Unassembled WGS sequence"/>
</dbReference>
<name>A0A6G1DFM9_9ORYZ</name>
<dbReference type="SUPFAM" id="SSF53756">
    <property type="entry name" value="UDP-Glycosyltransferase/glycogen phosphorylase"/>
    <property type="match status" value="1"/>
</dbReference>
<dbReference type="EMBL" id="SPHZ02000006">
    <property type="protein sequence ID" value="KAF0911625.1"/>
    <property type="molecule type" value="Genomic_DNA"/>
</dbReference>
<dbReference type="Gene3D" id="3.40.50.2000">
    <property type="entry name" value="Glycogen Phosphorylase B"/>
    <property type="match status" value="1"/>
</dbReference>
<reference evidence="2 3" key="1">
    <citation type="submission" date="2019-11" db="EMBL/GenBank/DDBJ databases">
        <title>Whole genome sequence of Oryza granulata.</title>
        <authorList>
            <person name="Li W."/>
        </authorList>
    </citation>
    <scope>NUCLEOTIDE SEQUENCE [LARGE SCALE GENOMIC DNA]</scope>
    <source>
        <strain evidence="3">cv. Menghai</strain>
        <tissue evidence="2">Leaf</tissue>
    </source>
</reference>
<comment type="similarity">
    <text evidence="1">Belongs to the UDP-glycosyltransferase family.</text>
</comment>
<dbReference type="AlphaFoldDB" id="A0A6G1DFM9"/>
<dbReference type="OrthoDB" id="5835829at2759"/>
<proteinExistence type="inferred from homology"/>
<evidence type="ECO:0000256" key="1">
    <source>
        <dbReference type="ARBA" id="ARBA00009995"/>
    </source>
</evidence>
<comment type="caution">
    <text evidence="2">The sequence shown here is derived from an EMBL/GenBank/DDBJ whole genome shotgun (WGS) entry which is preliminary data.</text>
</comment>
<organism evidence="2 3">
    <name type="scientific">Oryza meyeriana var. granulata</name>
    <dbReference type="NCBI Taxonomy" id="110450"/>
    <lineage>
        <taxon>Eukaryota</taxon>
        <taxon>Viridiplantae</taxon>
        <taxon>Streptophyta</taxon>
        <taxon>Embryophyta</taxon>
        <taxon>Tracheophyta</taxon>
        <taxon>Spermatophyta</taxon>
        <taxon>Magnoliopsida</taxon>
        <taxon>Liliopsida</taxon>
        <taxon>Poales</taxon>
        <taxon>Poaceae</taxon>
        <taxon>BOP clade</taxon>
        <taxon>Oryzoideae</taxon>
        <taxon>Oryzeae</taxon>
        <taxon>Oryzinae</taxon>
        <taxon>Oryza</taxon>
        <taxon>Oryza meyeriana</taxon>
    </lineage>
</organism>
<evidence type="ECO:0000313" key="2">
    <source>
        <dbReference type="EMBL" id="KAF0911625.1"/>
    </source>
</evidence>
<gene>
    <name evidence="2" type="ORF">E2562_011242</name>
</gene>
<dbReference type="PANTHER" id="PTHR11926">
    <property type="entry name" value="GLUCOSYL/GLUCURONOSYL TRANSFERASES"/>
    <property type="match status" value="1"/>
</dbReference>
<evidence type="ECO:0008006" key="4">
    <source>
        <dbReference type="Google" id="ProtNLM"/>
    </source>
</evidence>